<evidence type="ECO:0000256" key="1">
    <source>
        <dbReference type="SAM" id="MobiDB-lite"/>
    </source>
</evidence>
<feature type="domain" description="DUF7869" evidence="2">
    <location>
        <begin position="403"/>
        <end position="484"/>
    </location>
</feature>
<evidence type="ECO:0000313" key="4">
    <source>
        <dbReference type="Proteomes" id="UP001283361"/>
    </source>
</evidence>
<dbReference type="Pfam" id="PF25273">
    <property type="entry name" value="DUF7869"/>
    <property type="match status" value="1"/>
</dbReference>
<dbReference type="PANTHER" id="PTHR34415">
    <property type="entry name" value="INTEGRASE CATALYTIC DOMAIN-CONTAINING PROTEIN"/>
    <property type="match status" value="1"/>
</dbReference>
<name>A0AAE1D0R7_9GAST</name>
<dbReference type="AlphaFoldDB" id="A0AAE1D0R7"/>
<feature type="region of interest" description="Disordered" evidence="1">
    <location>
        <begin position="26"/>
        <end position="46"/>
    </location>
</feature>
<evidence type="ECO:0000313" key="3">
    <source>
        <dbReference type="EMBL" id="KAK3748588.1"/>
    </source>
</evidence>
<dbReference type="InterPro" id="IPR057191">
    <property type="entry name" value="DUF7869"/>
</dbReference>
<evidence type="ECO:0000259" key="2">
    <source>
        <dbReference type="Pfam" id="PF25273"/>
    </source>
</evidence>
<sequence>MATSTEAWMASYAEVINDFFAQDRLSEDTESEELDDESDVDSDECTFSPVTDTAALVLPPSFPSLEPEREPQAAPTIDKPLCQCKLNDDGPCYRLFPASVLTDTRLHYQSLTHEELNIALMAKIEAVIQSSEQTQRSKHKEQTKRVRTRNAYTFMGKRVCKDLFQFIHFVGSQKLEELTKHFKMYGVSARQHKNTKRLPPKALTYKQIETVVNFITNYADTFAITLPGRTPHHWVTNTRLLPTNCTKHLVYTAYADSFTGADDTKVSERSFNRLWQDLLPFISTMKPATDLCFTCQKGATKVARAKHLGEEVKSAALREFEEHLETVTKERSFYKKICDEVKAQIPSNLNLGHHDPCSFQGKCHYSFDFAQQVMYPSNPLQPGPIYFKTPRKCGLFGVNSEAHTRQVNFLIDEACSTGKGANCVIPLLHFFLQNYGLGETEMYLHADNCSGQNKNSAMLWYLLWRMMTGQHMKITLSFLITGHTKF</sequence>
<dbReference type="PANTHER" id="PTHR34415:SF1">
    <property type="entry name" value="INTEGRASE CATALYTIC DOMAIN-CONTAINING PROTEIN"/>
    <property type="match status" value="1"/>
</dbReference>
<dbReference type="Proteomes" id="UP001283361">
    <property type="component" value="Unassembled WGS sequence"/>
</dbReference>
<proteinExistence type="predicted"/>
<gene>
    <name evidence="3" type="ORF">RRG08_011670</name>
</gene>
<protein>
    <recommendedName>
        <fullName evidence="2">DUF7869 domain-containing protein</fullName>
    </recommendedName>
</protein>
<dbReference type="EMBL" id="JAWDGP010006009">
    <property type="protein sequence ID" value="KAK3748588.1"/>
    <property type="molecule type" value="Genomic_DNA"/>
</dbReference>
<keyword evidence="4" id="KW-1185">Reference proteome</keyword>
<feature type="compositionally biased region" description="Acidic residues" evidence="1">
    <location>
        <begin position="28"/>
        <end position="44"/>
    </location>
</feature>
<accession>A0AAE1D0R7</accession>
<organism evidence="3 4">
    <name type="scientific">Elysia crispata</name>
    <name type="common">lettuce slug</name>
    <dbReference type="NCBI Taxonomy" id="231223"/>
    <lineage>
        <taxon>Eukaryota</taxon>
        <taxon>Metazoa</taxon>
        <taxon>Spiralia</taxon>
        <taxon>Lophotrochozoa</taxon>
        <taxon>Mollusca</taxon>
        <taxon>Gastropoda</taxon>
        <taxon>Heterobranchia</taxon>
        <taxon>Euthyneura</taxon>
        <taxon>Panpulmonata</taxon>
        <taxon>Sacoglossa</taxon>
        <taxon>Placobranchoidea</taxon>
        <taxon>Plakobranchidae</taxon>
        <taxon>Elysia</taxon>
    </lineage>
</organism>
<reference evidence="3" key="1">
    <citation type="journal article" date="2023" name="G3 (Bethesda)">
        <title>A reference genome for the long-term kleptoplast-retaining sea slug Elysia crispata morphotype clarki.</title>
        <authorList>
            <person name="Eastman K.E."/>
            <person name="Pendleton A.L."/>
            <person name="Shaikh M.A."/>
            <person name="Suttiyut T."/>
            <person name="Ogas R."/>
            <person name="Tomko P."/>
            <person name="Gavelis G."/>
            <person name="Widhalm J.R."/>
            <person name="Wisecaver J.H."/>
        </authorList>
    </citation>
    <scope>NUCLEOTIDE SEQUENCE</scope>
    <source>
        <strain evidence="3">ECLA1</strain>
    </source>
</reference>
<comment type="caution">
    <text evidence="3">The sequence shown here is derived from an EMBL/GenBank/DDBJ whole genome shotgun (WGS) entry which is preliminary data.</text>
</comment>